<dbReference type="GO" id="GO:0006024">
    <property type="term" value="P:glycosaminoglycan biosynthetic process"/>
    <property type="evidence" value="ECO:0007669"/>
    <property type="project" value="TreeGrafter"/>
</dbReference>
<dbReference type="PANTHER" id="PTHR11374">
    <property type="entry name" value="UDP-GLUCOSE DEHYDROGENASE/UDP-MANNAC DEHYDROGENASE"/>
    <property type="match status" value="1"/>
</dbReference>
<comment type="catalytic activity">
    <reaction evidence="1">
        <text>UDP-alpha-D-glucose + 2 NAD(+) + H2O = UDP-alpha-D-glucuronate + 2 NADH + 3 H(+)</text>
        <dbReference type="Rhea" id="RHEA:23596"/>
        <dbReference type="ChEBI" id="CHEBI:15377"/>
        <dbReference type="ChEBI" id="CHEBI:15378"/>
        <dbReference type="ChEBI" id="CHEBI:57540"/>
        <dbReference type="ChEBI" id="CHEBI:57945"/>
        <dbReference type="ChEBI" id="CHEBI:58052"/>
        <dbReference type="ChEBI" id="CHEBI:58885"/>
        <dbReference type="EC" id="1.1.1.22"/>
    </reaction>
</comment>
<dbReference type="InterPro" id="IPR001732">
    <property type="entry name" value="UDP-Glc/GDP-Man_DH_N"/>
</dbReference>
<keyword evidence="5" id="KW-1185">Reference proteome</keyword>
<dbReference type="EMBL" id="JACXVP010000003">
    <property type="protein sequence ID" value="KAG5615120.1"/>
    <property type="molecule type" value="Genomic_DNA"/>
</dbReference>
<dbReference type="Gene3D" id="3.40.50.720">
    <property type="entry name" value="NAD(P)-binding Rossmann-like Domain"/>
    <property type="match status" value="1"/>
</dbReference>
<name>A0A9J5ZSG2_SOLCO</name>
<feature type="signal peptide" evidence="2">
    <location>
        <begin position="1"/>
        <end position="36"/>
    </location>
</feature>
<organism evidence="4 5">
    <name type="scientific">Solanum commersonii</name>
    <name type="common">Commerson's wild potato</name>
    <name type="synonym">Commerson's nightshade</name>
    <dbReference type="NCBI Taxonomy" id="4109"/>
    <lineage>
        <taxon>Eukaryota</taxon>
        <taxon>Viridiplantae</taxon>
        <taxon>Streptophyta</taxon>
        <taxon>Embryophyta</taxon>
        <taxon>Tracheophyta</taxon>
        <taxon>Spermatophyta</taxon>
        <taxon>Magnoliopsida</taxon>
        <taxon>eudicotyledons</taxon>
        <taxon>Gunneridae</taxon>
        <taxon>Pentapetalae</taxon>
        <taxon>asterids</taxon>
        <taxon>lamiids</taxon>
        <taxon>Solanales</taxon>
        <taxon>Solanaceae</taxon>
        <taxon>Solanoideae</taxon>
        <taxon>Solaneae</taxon>
        <taxon>Solanum</taxon>
    </lineage>
</organism>
<evidence type="ECO:0000256" key="1">
    <source>
        <dbReference type="ARBA" id="ARBA00047473"/>
    </source>
</evidence>
<feature type="domain" description="UDP-glucose/GDP-mannose dehydrogenase N-terminal" evidence="3">
    <location>
        <begin position="39"/>
        <end position="93"/>
    </location>
</feature>
<keyword evidence="2" id="KW-0732">Signal</keyword>
<dbReference type="GO" id="GO:0051287">
    <property type="term" value="F:NAD binding"/>
    <property type="evidence" value="ECO:0007669"/>
    <property type="project" value="InterPro"/>
</dbReference>
<gene>
    <name evidence="4" type="ORF">H5410_014944</name>
</gene>
<dbReference type="GO" id="GO:0005634">
    <property type="term" value="C:nucleus"/>
    <property type="evidence" value="ECO:0007669"/>
    <property type="project" value="TreeGrafter"/>
</dbReference>
<reference evidence="4 5" key="1">
    <citation type="submission" date="2020-09" db="EMBL/GenBank/DDBJ databases">
        <title>De no assembly of potato wild relative species, Solanum commersonii.</title>
        <authorList>
            <person name="Cho K."/>
        </authorList>
    </citation>
    <scope>NUCLEOTIDE SEQUENCE [LARGE SCALE GENOMIC DNA]</scope>
    <source>
        <strain evidence="4">LZ3.2</strain>
        <tissue evidence="4">Leaf</tissue>
    </source>
</reference>
<comment type="caution">
    <text evidence="4">The sequence shown here is derived from an EMBL/GenBank/DDBJ whole genome shotgun (WGS) entry which is preliminary data.</text>
</comment>
<feature type="chain" id="PRO_5039918785" description="UDP-glucose/GDP-mannose dehydrogenase N-terminal domain-containing protein" evidence="2">
    <location>
        <begin position="37"/>
        <end position="99"/>
    </location>
</feature>
<dbReference type="AlphaFoldDB" id="A0A9J5ZSG2"/>
<dbReference type="Proteomes" id="UP000824120">
    <property type="component" value="Chromosome 3"/>
</dbReference>
<dbReference type="Pfam" id="PF03721">
    <property type="entry name" value="UDPG_MGDP_dh_N"/>
    <property type="match status" value="1"/>
</dbReference>
<dbReference type="PANTHER" id="PTHR11374:SF3">
    <property type="entry name" value="UDP-GLUCOSE 6-DEHYDROGENASE"/>
    <property type="match status" value="1"/>
</dbReference>
<evidence type="ECO:0000313" key="5">
    <source>
        <dbReference type="Proteomes" id="UP000824120"/>
    </source>
</evidence>
<evidence type="ECO:0000256" key="2">
    <source>
        <dbReference type="SAM" id="SignalP"/>
    </source>
</evidence>
<proteinExistence type="predicted"/>
<protein>
    <recommendedName>
        <fullName evidence="3">UDP-glucose/GDP-mannose dehydrogenase N-terminal domain-containing protein</fullName>
    </recommendedName>
</protein>
<evidence type="ECO:0000259" key="3">
    <source>
        <dbReference type="Pfam" id="PF03721"/>
    </source>
</evidence>
<dbReference type="InterPro" id="IPR028356">
    <property type="entry name" value="UDPglc_DH_euk"/>
</dbReference>
<sequence length="99" mass="10857">MPSVEVAVVDISMRRNMCVKLIQFLFLLTLLQRLEASGAGKAADLTYWESAARMIADVSKSGKIGVEKSTVPVKNAEAIERILTHNSNNGINFQNPLKP</sequence>
<dbReference type="OrthoDB" id="5059218at2759"/>
<accession>A0A9J5ZSG2</accession>
<evidence type="ECO:0000313" key="4">
    <source>
        <dbReference type="EMBL" id="KAG5615120.1"/>
    </source>
</evidence>
<dbReference type="GO" id="GO:0003979">
    <property type="term" value="F:UDP-glucose 6-dehydrogenase activity"/>
    <property type="evidence" value="ECO:0007669"/>
    <property type="project" value="UniProtKB-EC"/>
</dbReference>